<keyword evidence="2" id="KW-1185">Reference proteome</keyword>
<name>A0A6S7H5U2_PARCT</name>
<accession>A0A6S7H5U2</accession>
<evidence type="ECO:0000313" key="1">
    <source>
        <dbReference type="EMBL" id="CAB3991521.1"/>
    </source>
</evidence>
<proteinExistence type="predicted"/>
<comment type="caution">
    <text evidence="1">The sequence shown here is derived from an EMBL/GenBank/DDBJ whole genome shotgun (WGS) entry which is preliminary data.</text>
</comment>
<dbReference type="Proteomes" id="UP001152795">
    <property type="component" value="Unassembled WGS sequence"/>
</dbReference>
<dbReference type="EMBL" id="CACRXK020001866">
    <property type="protein sequence ID" value="CAB3991521.1"/>
    <property type="molecule type" value="Genomic_DNA"/>
</dbReference>
<feature type="non-terminal residue" evidence="1">
    <location>
        <position position="88"/>
    </location>
</feature>
<evidence type="ECO:0000313" key="2">
    <source>
        <dbReference type="Proteomes" id="UP001152795"/>
    </source>
</evidence>
<gene>
    <name evidence="1" type="ORF">PACLA_8A086578</name>
</gene>
<dbReference type="OrthoDB" id="5971197at2759"/>
<sequence length="88" mass="10211">MTVTLTPDKKAKLIRLCQKFLRPNTLFTIRQVASLIGSLVSSFPGVEFGPLHYRHIEADKDYYLRMHQGNFDAEMSLSADSLEEIHWW</sequence>
<protein>
    <submittedName>
        <fullName evidence="1">Uncharacterized protein</fullName>
    </submittedName>
</protein>
<dbReference type="AlphaFoldDB" id="A0A6S7H5U2"/>
<organism evidence="1 2">
    <name type="scientific">Paramuricea clavata</name>
    <name type="common">Red gorgonian</name>
    <name type="synonym">Violescent sea-whip</name>
    <dbReference type="NCBI Taxonomy" id="317549"/>
    <lineage>
        <taxon>Eukaryota</taxon>
        <taxon>Metazoa</taxon>
        <taxon>Cnidaria</taxon>
        <taxon>Anthozoa</taxon>
        <taxon>Octocorallia</taxon>
        <taxon>Malacalcyonacea</taxon>
        <taxon>Plexauridae</taxon>
        <taxon>Paramuricea</taxon>
    </lineage>
</organism>
<reference evidence="1" key="1">
    <citation type="submission" date="2020-04" db="EMBL/GenBank/DDBJ databases">
        <authorList>
            <person name="Alioto T."/>
            <person name="Alioto T."/>
            <person name="Gomez Garrido J."/>
        </authorList>
    </citation>
    <scope>NUCLEOTIDE SEQUENCE</scope>
    <source>
        <strain evidence="1">A484AB</strain>
    </source>
</reference>